<evidence type="ECO:0008006" key="4">
    <source>
        <dbReference type="Google" id="ProtNLM"/>
    </source>
</evidence>
<comment type="caution">
    <text evidence="2">The sequence shown here is derived from an EMBL/GenBank/DDBJ whole genome shotgun (WGS) entry which is preliminary data.</text>
</comment>
<dbReference type="Proteomes" id="UP000245507">
    <property type="component" value="Unassembled WGS sequence"/>
</dbReference>
<accession>A0A316TG44</accession>
<sequence length="311" mass="34962">MCTTKRALVVVALIALGMGVLTAPAPASVEDRGLLQVPVEMSVDPLVFYPAHDDYLDYLAVRLYESRDIDETMRSIDFTITNEAGAVVVAERGNTTQFYLNDELHFGWTGHYGYTDRLYPEGTYTITLTVVDRNNRRKVMTQDVRLDPARWRTKTWRRTVNAAATVIDRDRGKCGALKRPARPTWSGSLGYRSRSCARRRESYAATANAIYFPRDPNWKWASVRLDIFGGSARGHRGSEIGYAYLTDEGKWLTGMTAGSRVRLHRGHEQYKRHFLGVADGKPHFIWSAGVGGGASYDVKSFTVVATYRVFS</sequence>
<feature type="signal peptide" evidence="1">
    <location>
        <begin position="1"/>
        <end position="27"/>
    </location>
</feature>
<evidence type="ECO:0000256" key="1">
    <source>
        <dbReference type="SAM" id="SignalP"/>
    </source>
</evidence>
<reference evidence="2 3" key="1">
    <citation type="submission" date="2018-05" db="EMBL/GenBank/DDBJ databases">
        <title>Nocardioides silvaticus genome.</title>
        <authorList>
            <person name="Li C."/>
            <person name="Wang G."/>
        </authorList>
    </citation>
    <scope>NUCLEOTIDE SEQUENCE [LARGE SCALE GENOMIC DNA]</scope>
    <source>
        <strain evidence="2 3">CCTCC AB 2018079</strain>
    </source>
</reference>
<proteinExistence type="predicted"/>
<protein>
    <recommendedName>
        <fullName evidence="4">PKD domain-containing protein</fullName>
    </recommendedName>
</protein>
<evidence type="ECO:0000313" key="3">
    <source>
        <dbReference type="Proteomes" id="UP000245507"/>
    </source>
</evidence>
<evidence type="ECO:0000313" key="2">
    <source>
        <dbReference type="EMBL" id="PWN02129.1"/>
    </source>
</evidence>
<dbReference type="AlphaFoldDB" id="A0A316TG44"/>
<dbReference type="EMBL" id="QGDD01000006">
    <property type="protein sequence ID" value="PWN02129.1"/>
    <property type="molecule type" value="Genomic_DNA"/>
</dbReference>
<name>A0A316TG44_9ACTN</name>
<keyword evidence="3" id="KW-1185">Reference proteome</keyword>
<gene>
    <name evidence="2" type="ORF">DJ010_13430</name>
</gene>
<organism evidence="2 3">
    <name type="scientific">Nocardioides silvaticus</name>
    <dbReference type="NCBI Taxonomy" id="2201891"/>
    <lineage>
        <taxon>Bacteria</taxon>
        <taxon>Bacillati</taxon>
        <taxon>Actinomycetota</taxon>
        <taxon>Actinomycetes</taxon>
        <taxon>Propionibacteriales</taxon>
        <taxon>Nocardioidaceae</taxon>
        <taxon>Nocardioides</taxon>
    </lineage>
</organism>
<keyword evidence="1" id="KW-0732">Signal</keyword>
<feature type="chain" id="PRO_5016354947" description="PKD domain-containing protein" evidence="1">
    <location>
        <begin position="28"/>
        <end position="311"/>
    </location>
</feature>